<dbReference type="AlphaFoldDB" id="A0A5N5HS59"/>
<reference evidence="3" key="2">
    <citation type="submission" date="2019-10" db="EMBL/GenBank/DDBJ databases">
        <title>A de novo genome assembly of a pear dwarfing rootstock.</title>
        <authorList>
            <person name="Wang F."/>
            <person name="Wang J."/>
            <person name="Li S."/>
            <person name="Zhang Y."/>
            <person name="Fang M."/>
            <person name="Ma L."/>
            <person name="Zhao Y."/>
            <person name="Jiang S."/>
        </authorList>
    </citation>
    <scope>NUCLEOTIDE SEQUENCE [LARGE SCALE GENOMIC DNA]</scope>
</reference>
<protein>
    <submittedName>
        <fullName evidence="2">Uncharacterized protein</fullName>
    </submittedName>
</protein>
<dbReference type="OrthoDB" id="1708998at2759"/>
<evidence type="ECO:0000313" key="2">
    <source>
        <dbReference type="EMBL" id="KAB2630696.1"/>
    </source>
</evidence>
<organism evidence="2 3">
    <name type="scientific">Pyrus ussuriensis x Pyrus communis</name>
    <dbReference type="NCBI Taxonomy" id="2448454"/>
    <lineage>
        <taxon>Eukaryota</taxon>
        <taxon>Viridiplantae</taxon>
        <taxon>Streptophyta</taxon>
        <taxon>Embryophyta</taxon>
        <taxon>Tracheophyta</taxon>
        <taxon>Spermatophyta</taxon>
        <taxon>Magnoliopsida</taxon>
        <taxon>eudicotyledons</taxon>
        <taxon>Gunneridae</taxon>
        <taxon>Pentapetalae</taxon>
        <taxon>rosids</taxon>
        <taxon>fabids</taxon>
        <taxon>Rosales</taxon>
        <taxon>Rosaceae</taxon>
        <taxon>Amygdaloideae</taxon>
        <taxon>Maleae</taxon>
        <taxon>Pyrus</taxon>
    </lineage>
</organism>
<gene>
    <name evidence="2" type="ORF">D8674_008215</name>
</gene>
<accession>A0A5N5HS59</accession>
<reference evidence="2 3" key="3">
    <citation type="submission" date="2019-11" db="EMBL/GenBank/DDBJ databases">
        <title>A de novo genome assembly of a pear dwarfing rootstock.</title>
        <authorList>
            <person name="Wang F."/>
            <person name="Wang J."/>
            <person name="Li S."/>
            <person name="Zhang Y."/>
            <person name="Fang M."/>
            <person name="Ma L."/>
            <person name="Zhao Y."/>
            <person name="Jiang S."/>
        </authorList>
    </citation>
    <scope>NUCLEOTIDE SEQUENCE [LARGE SCALE GENOMIC DNA]</scope>
    <source>
        <strain evidence="2">S2</strain>
        <tissue evidence="2">Leaf</tissue>
    </source>
</reference>
<sequence length="114" mass="12714">MTTPITAATASTEIDHRPGSKFPEIDVFADVYVRPGNELIKSLHATMVEKSQLVLQESASQLPSDTPIESMDPLEDSKNQVTALTQEVAGLRSELASYNYLESRERRSQESREF</sequence>
<feature type="region of interest" description="Disordered" evidence="1">
    <location>
        <begin position="58"/>
        <end position="78"/>
    </location>
</feature>
<name>A0A5N5HS59_9ROSA</name>
<dbReference type="EMBL" id="SMOL01000143">
    <property type="protein sequence ID" value="KAB2630696.1"/>
    <property type="molecule type" value="Genomic_DNA"/>
</dbReference>
<proteinExistence type="predicted"/>
<keyword evidence="3" id="KW-1185">Reference proteome</keyword>
<evidence type="ECO:0000256" key="1">
    <source>
        <dbReference type="SAM" id="MobiDB-lite"/>
    </source>
</evidence>
<reference evidence="2 3" key="1">
    <citation type="submission" date="2019-09" db="EMBL/GenBank/DDBJ databases">
        <authorList>
            <person name="Ou C."/>
        </authorList>
    </citation>
    <scope>NUCLEOTIDE SEQUENCE [LARGE SCALE GENOMIC DNA]</scope>
    <source>
        <strain evidence="2">S2</strain>
        <tissue evidence="2">Leaf</tissue>
    </source>
</reference>
<dbReference type="Proteomes" id="UP000327157">
    <property type="component" value="Chromosome 12"/>
</dbReference>
<comment type="caution">
    <text evidence="2">The sequence shown here is derived from an EMBL/GenBank/DDBJ whole genome shotgun (WGS) entry which is preliminary data.</text>
</comment>
<evidence type="ECO:0000313" key="3">
    <source>
        <dbReference type="Proteomes" id="UP000327157"/>
    </source>
</evidence>